<keyword evidence="7" id="KW-1185">Reference proteome</keyword>
<keyword evidence="2" id="KW-0472">Membrane</keyword>
<feature type="signal peptide" evidence="3">
    <location>
        <begin position="1"/>
        <end position="31"/>
    </location>
</feature>
<keyword evidence="2" id="KW-1133">Transmembrane helix</keyword>
<evidence type="ECO:0000256" key="3">
    <source>
        <dbReference type="SAM" id="SignalP"/>
    </source>
</evidence>
<feature type="transmembrane region" description="Helical" evidence="2">
    <location>
        <begin position="390"/>
        <end position="412"/>
    </location>
</feature>
<dbReference type="Pfam" id="PF20990">
    <property type="entry name" value="DUF2207_C"/>
    <property type="match status" value="1"/>
</dbReference>
<sequence>MTPACRSAPIRTSPAARIAALALLAALMALAMIDTSLPARADTDATGAAVPYTTDEEGGELVVSIGDDRCVRGVQTYVIVYDLVNLVRHFSDTDADEFYWDVNGTDWAQRFDAVTATVHVPAGLAAAANGESACYRGAEGDTGRCPINRITSDAADDGVTWQAVSDGALGAGQTMTVAVGFAPGTFTVPTAPARTWWATWLPLGAAAAALFAAVGLWGQRRRRWGDVPGREVIVPECTPPQRVDLAEGADLLERSGRWFPAAVLELAVRGVVRVVERRDRGLLGRERVRRGVRVVGLPDAASPPDRLALAAVVGEGAPSPGRVVWFDGPSEERAGRVARVVGDARHRAIADGLRARSERRLTPALRLGAWALSAAAVAVVGLVSTRISTVSGWLFAAGVVSIVAVVLCTLTVRPPQSLTRAGSLAREHIEGLRMYMALAEADRLRMLQSVTGAEREDADAGAPESVVRITERLLPWAVLWGVEESWGHALERAYVASGTAPTWLDGDVVVRAGTLAGMVHGLAGAADSAATAPSSGGSFSGGAGGGGSAGGGGGGGGGGGR</sequence>
<evidence type="ECO:0000313" key="7">
    <source>
        <dbReference type="Proteomes" id="UP000481339"/>
    </source>
</evidence>
<dbReference type="RefSeq" id="WP_158036582.1">
    <property type="nucleotide sequence ID" value="NZ_BAAAZV010000011.1"/>
</dbReference>
<protein>
    <submittedName>
        <fullName evidence="6">DUF2207 domain-containing protein</fullName>
    </submittedName>
</protein>
<proteinExistence type="predicted"/>
<name>A0A7C8BMV3_9MICO</name>
<gene>
    <name evidence="6" type="ORF">F8O02_07250</name>
</gene>
<keyword evidence="2" id="KW-0812">Transmembrane</keyword>
<feature type="domain" description="Predicted membrane protein YciQ-like C-terminal" evidence="5">
    <location>
        <begin position="259"/>
        <end position="490"/>
    </location>
</feature>
<evidence type="ECO:0000259" key="4">
    <source>
        <dbReference type="Pfam" id="PF09972"/>
    </source>
</evidence>
<evidence type="ECO:0000256" key="1">
    <source>
        <dbReference type="SAM" id="MobiDB-lite"/>
    </source>
</evidence>
<organism evidence="6 7">
    <name type="scientific">Pseudoclavibacter caeni</name>
    <dbReference type="NCBI Taxonomy" id="908846"/>
    <lineage>
        <taxon>Bacteria</taxon>
        <taxon>Bacillati</taxon>
        <taxon>Actinomycetota</taxon>
        <taxon>Actinomycetes</taxon>
        <taxon>Micrococcales</taxon>
        <taxon>Microbacteriaceae</taxon>
        <taxon>Pseudoclavibacter</taxon>
    </lineage>
</organism>
<dbReference type="EMBL" id="WBKA01000005">
    <property type="protein sequence ID" value="KAB1631729.1"/>
    <property type="molecule type" value="Genomic_DNA"/>
</dbReference>
<feature type="transmembrane region" description="Helical" evidence="2">
    <location>
        <begin position="196"/>
        <end position="217"/>
    </location>
</feature>
<dbReference type="Pfam" id="PF09972">
    <property type="entry name" value="DUF2207"/>
    <property type="match status" value="1"/>
</dbReference>
<dbReference type="AlphaFoldDB" id="A0A7C8BMV3"/>
<dbReference type="Proteomes" id="UP000481339">
    <property type="component" value="Unassembled WGS sequence"/>
</dbReference>
<dbReference type="InterPro" id="IPR048389">
    <property type="entry name" value="YciQ-like_C"/>
</dbReference>
<comment type="caution">
    <text evidence="6">The sequence shown here is derived from an EMBL/GenBank/DDBJ whole genome shotgun (WGS) entry which is preliminary data.</text>
</comment>
<feature type="region of interest" description="Disordered" evidence="1">
    <location>
        <begin position="530"/>
        <end position="561"/>
    </location>
</feature>
<reference evidence="6 7" key="1">
    <citation type="submission" date="2019-09" db="EMBL/GenBank/DDBJ databases">
        <title>Phylogeny of genus Pseudoclavibacter and closely related genus.</title>
        <authorList>
            <person name="Li Y."/>
        </authorList>
    </citation>
    <scope>NUCLEOTIDE SEQUENCE [LARGE SCALE GENOMIC DNA]</scope>
    <source>
        <strain evidence="6 7">JCM 16921</strain>
    </source>
</reference>
<evidence type="ECO:0000256" key="2">
    <source>
        <dbReference type="SAM" id="Phobius"/>
    </source>
</evidence>
<feature type="compositionally biased region" description="Gly residues" evidence="1">
    <location>
        <begin position="538"/>
        <end position="561"/>
    </location>
</feature>
<feature type="chain" id="PRO_5038809953" evidence="3">
    <location>
        <begin position="32"/>
        <end position="561"/>
    </location>
</feature>
<dbReference type="InterPro" id="IPR018702">
    <property type="entry name" value="DUF2207"/>
</dbReference>
<dbReference type="OrthoDB" id="4973253at2"/>
<feature type="transmembrane region" description="Helical" evidence="2">
    <location>
        <begin position="364"/>
        <end position="384"/>
    </location>
</feature>
<feature type="domain" description="DUF2207" evidence="4">
    <location>
        <begin position="46"/>
        <end position="138"/>
    </location>
</feature>
<accession>A0A7C8BMV3</accession>
<evidence type="ECO:0000313" key="6">
    <source>
        <dbReference type="EMBL" id="KAB1631729.1"/>
    </source>
</evidence>
<evidence type="ECO:0000259" key="5">
    <source>
        <dbReference type="Pfam" id="PF20990"/>
    </source>
</evidence>
<keyword evidence="3" id="KW-0732">Signal</keyword>